<dbReference type="EMBL" id="LR796533">
    <property type="protein sequence ID" value="CAB4150086.1"/>
    <property type="molecule type" value="Genomic_DNA"/>
</dbReference>
<gene>
    <name evidence="4" type="ORF">UFOVP1078_56</name>
    <name evidence="5" type="ORF">UFOVP1317_46</name>
    <name evidence="6" type="ORF">UFOVP1429_41</name>
    <name evidence="1" type="ORF">UFOVP289_4</name>
    <name evidence="2" type="ORF">UFOVP547_43</name>
    <name evidence="3" type="ORF">UFOVP900_26</name>
</gene>
<organism evidence="6">
    <name type="scientific">uncultured Caudovirales phage</name>
    <dbReference type="NCBI Taxonomy" id="2100421"/>
    <lineage>
        <taxon>Viruses</taxon>
        <taxon>Duplodnaviria</taxon>
        <taxon>Heunggongvirae</taxon>
        <taxon>Uroviricota</taxon>
        <taxon>Caudoviricetes</taxon>
        <taxon>Peduoviridae</taxon>
        <taxon>Maltschvirus</taxon>
        <taxon>Maltschvirus maltsch</taxon>
    </lineage>
</organism>
<accession>A0A6J5SAI7</accession>
<sequence>MSKNATHYLPDGKIYKGKLHKTGSVLMTGAKHTATSKVLSHTPPKKPKK</sequence>
<dbReference type="EMBL" id="LR796302">
    <property type="protein sequence ID" value="CAB4135338.1"/>
    <property type="molecule type" value="Genomic_DNA"/>
</dbReference>
<reference evidence="6" key="1">
    <citation type="submission" date="2020-05" db="EMBL/GenBank/DDBJ databases">
        <authorList>
            <person name="Chiriac C."/>
            <person name="Salcher M."/>
            <person name="Ghai R."/>
            <person name="Kavagutti S V."/>
        </authorList>
    </citation>
    <scope>NUCLEOTIDE SEQUENCE</scope>
</reference>
<name>A0A6J5SAI7_9CAUD</name>
<evidence type="ECO:0000313" key="2">
    <source>
        <dbReference type="EMBL" id="CAB4150086.1"/>
    </source>
</evidence>
<dbReference type="EMBL" id="LR797261">
    <property type="protein sequence ID" value="CAB4198056.1"/>
    <property type="molecule type" value="Genomic_DNA"/>
</dbReference>
<proteinExistence type="predicted"/>
<evidence type="ECO:0000313" key="3">
    <source>
        <dbReference type="EMBL" id="CAB4169896.1"/>
    </source>
</evidence>
<evidence type="ECO:0000313" key="4">
    <source>
        <dbReference type="EMBL" id="CAB4183347.1"/>
    </source>
</evidence>
<dbReference type="EMBL" id="LR797044">
    <property type="protein sequence ID" value="CAB4183347.1"/>
    <property type="molecule type" value="Genomic_DNA"/>
</dbReference>
<evidence type="ECO:0000313" key="1">
    <source>
        <dbReference type="EMBL" id="CAB4135338.1"/>
    </source>
</evidence>
<evidence type="ECO:0000313" key="5">
    <source>
        <dbReference type="EMBL" id="CAB4198056.1"/>
    </source>
</evidence>
<protein>
    <submittedName>
        <fullName evidence="6">Uncharacterized protein</fullName>
    </submittedName>
</protein>
<dbReference type="EMBL" id="LR796855">
    <property type="protein sequence ID" value="CAB4169896.1"/>
    <property type="molecule type" value="Genomic_DNA"/>
</dbReference>
<dbReference type="EMBL" id="LR797373">
    <property type="protein sequence ID" value="CAB4210735.1"/>
    <property type="molecule type" value="Genomic_DNA"/>
</dbReference>
<evidence type="ECO:0000313" key="6">
    <source>
        <dbReference type="EMBL" id="CAB4210735.1"/>
    </source>
</evidence>